<evidence type="ECO:0008006" key="4">
    <source>
        <dbReference type="Google" id="ProtNLM"/>
    </source>
</evidence>
<feature type="region of interest" description="Disordered" evidence="1">
    <location>
        <begin position="1"/>
        <end position="26"/>
    </location>
</feature>
<dbReference type="Proteomes" id="UP000027456">
    <property type="component" value="Unassembled WGS sequence"/>
</dbReference>
<evidence type="ECO:0000313" key="3">
    <source>
        <dbReference type="Proteomes" id="UP000027456"/>
    </source>
</evidence>
<dbReference type="HOGENOM" id="CLU_704280_0_0_1"/>
<organism evidence="2 3">
    <name type="scientific">Rhizoctonia solani 123E</name>
    <dbReference type="NCBI Taxonomy" id="1423351"/>
    <lineage>
        <taxon>Eukaryota</taxon>
        <taxon>Fungi</taxon>
        <taxon>Dikarya</taxon>
        <taxon>Basidiomycota</taxon>
        <taxon>Agaricomycotina</taxon>
        <taxon>Agaricomycetes</taxon>
        <taxon>Cantharellales</taxon>
        <taxon>Ceratobasidiaceae</taxon>
        <taxon>Rhizoctonia</taxon>
    </lineage>
</organism>
<dbReference type="AlphaFoldDB" id="A0A074RXW6"/>
<comment type="caution">
    <text evidence="2">The sequence shown here is derived from an EMBL/GenBank/DDBJ whole genome shotgun (WGS) entry which is preliminary data.</text>
</comment>
<name>A0A074RXW6_9AGAM</name>
<keyword evidence="3" id="KW-1185">Reference proteome</keyword>
<reference evidence="2 3" key="1">
    <citation type="submission" date="2013-12" db="EMBL/GenBank/DDBJ databases">
        <authorList>
            <person name="Cubeta M."/>
            <person name="Pakala S."/>
            <person name="Fedorova N."/>
            <person name="Thomas E."/>
            <person name="Dean R."/>
            <person name="Jabaji S."/>
            <person name="Neate S."/>
            <person name="Toda T."/>
            <person name="Tavantzis S."/>
            <person name="Vilgalys R."/>
            <person name="Bharathan N."/>
            <person name="Pakala S."/>
            <person name="Losada L.S."/>
            <person name="Zafar N."/>
            <person name="Nierman W."/>
        </authorList>
    </citation>
    <scope>NUCLEOTIDE SEQUENCE [LARGE SCALE GENOMIC DNA]</scope>
    <source>
        <strain evidence="2 3">123E</strain>
    </source>
</reference>
<sequence length="401" mass="45564">MSKLKNSGNNKFPPLGPSIPQSTASSPTKSAVRDLRFYYHDGSAVFLAGNKLFKFQASLLAADADVQDYEFKPMMQNTIDDFWAEMDRPGTSDARPIVLPPDVTSNCFRRFLISVFGGVGHPALANLLENLQTPSSRDPAVLSHLMGVGYLASRFGMTRIDAWSQRHIHTILTSWLPPYPENWDTEFVLQLAQYMQSTTVTGYSYDILVRMRLILACLVTDAYDRDKDAPRGRIIDMCAALYNRKDLLINGPGLFGFLFAVVVSLGHRSSIWTNDLTREDRRVLYAASTILTCLRDQADLGIHWFSNRSVLNSTCSQCSHFVNLWWHDVFSECGDFQSRVLLEDIRRVVALPSYHLRFRELADRKSFSCQCLNKINADIEQHIEDVYCNLTEKYTFLVQTV</sequence>
<accession>A0A074RXW6</accession>
<feature type="compositionally biased region" description="Polar residues" evidence="1">
    <location>
        <begin position="1"/>
        <end position="10"/>
    </location>
</feature>
<evidence type="ECO:0000256" key="1">
    <source>
        <dbReference type="SAM" id="MobiDB-lite"/>
    </source>
</evidence>
<proteinExistence type="predicted"/>
<protein>
    <recommendedName>
        <fullName evidence="4">BTB/POZ domain protein</fullName>
    </recommendedName>
</protein>
<evidence type="ECO:0000313" key="2">
    <source>
        <dbReference type="EMBL" id="KEP51794.1"/>
    </source>
</evidence>
<gene>
    <name evidence="2" type="ORF">V565_055810</name>
</gene>
<dbReference type="OrthoDB" id="3265637at2759"/>
<dbReference type="EMBL" id="AZST01000144">
    <property type="protein sequence ID" value="KEP51794.1"/>
    <property type="molecule type" value="Genomic_DNA"/>
</dbReference>